<evidence type="ECO:0000313" key="2">
    <source>
        <dbReference type="Proteomes" id="UP000031443"/>
    </source>
</evidence>
<accession>M7AVT7</accession>
<dbReference type="Proteomes" id="UP000031443">
    <property type="component" value="Unassembled WGS sequence"/>
</dbReference>
<evidence type="ECO:0000313" key="1">
    <source>
        <dbReference type="EMBL" id="EMP29601.1"/>
    </source>
</evidence>
<reference evidence="2" key="1">
    <citation type="journal article" date="2013" name="Nat. Genet.">
        <title>The draft genomes of soft-shell turtle and green sea turtle yield insights into the development and evolution of the turtle-specific body plan.</title>
        <authorList>
            <person name="Wang Z."/>
            <person name="Pascual-Anaya J."/>
            <person name="Zadissa A."/>
            <person name="Li W."/>
            <person name="Niimura Y."/>
            <person name="Huang Z."/>
            <person name="Li C."/>
            <person name="White S."/>
            <person name="Xiong Z."/>
            <person name="Fang D."/>
            <person name="Wang B."/>
            <person name="Ming Y."/>
            <person name="Chen Y."/>
            <person name="Zheng Y."/>
            <person name="Kuraku S."/>
            <person name="Pignatelli M."/>
            <person name="Herrero J."/>
            <person name="Beal K."/>
            <person name="Nozawa M."/>
            <person name="Li Q."/>
            <person name="Wang J."/>
            <person name="Zhang H."/>
            <person name="Yu L."/>
            <person name="Shigenobu S."/>
            <person name="Wang J."/>
            <person name="Liu J."/>
            <person name="Flicek P."/>
            <person name="Searle S."/>
            <person name="Wang J."/>
            <person name="Kuratani S."/>
            <person name="Yin Y."/>
            <person name="Aken B."/>
            <person name="Zhang G."/>
            <person name="Irie N."/>
        </authorList>
    </citation>
    <scope>NUCLEOTIDE SEQUENCE [LARGE SCALE GENOMIC DNA]</scope>
</reference>
<keyword evidence="2" id="KW-1185">Reference proteome</keyword>
<protein>
    <submittedName>
        <fullName evidence="1">Uncharacterized protein</fullName>
    </submittedName>
</protein>
<gene>
    <name evidence="1" type="ORF">UY3_13259</name>
</gene>
<sequence length="243" mass="27232">MGSCFMTRALRGYAKTNCNTNLIEFHNGRFFARHAGVKYTSVRNCDGAYGAHVGKKRVSEGLWTQLAPRGYTHLQQISGVKYTSVRNCDGAYGAHVGKKRVSEGLWTQLAPRGYTHLQQISGVSGMSYYMDTTIGSPAPYPLARPGVTGAANPYEDPWMSCGFQSTCYQQRICYPVWDESAIQEVPTGLERYNSDGHQEVSHHICRVLKLLTEEQSYQEKSKTKIKIYEESKREIQALSTASH</sequence>
<proteinExistence type="predicted"/>
<name>M7AVT7_CHEMY</name>
<dbReference type="EMBL" id="KB555015">
    <property type="protein sequence ID" value="EMP29601.1"/>
    <property type="molecule type" value="Genomic_DNA"/>
</dbReference>
<organism evidence="1 2">
    <name type="scientific">Chelonia mydas</name>
    <name type="common">Green sea-turtle</name>
    <name type="synonym">Chelonia agassizi</name>
    <dbReference type="NCBI Taxonomy" id="8469"/>
    <lineage>
        <taxon>Eukaryota</taxon>
        <taxon>Metazoa</taxon>
        <taxon>Chordata</taxon>
        <taxon>Craniata</taxon>
        <taxon>Vertebrata</taxon>
        <taxon>Euteleostomi</taxon>
        <taxon>Archelosauria</taxon>
        <taxon>Testudinata</taxon>
        <taxon>Testudines</taxon>
        <taxon>Cryptodira</taxon>
        <taxon>Durocryptodira</taxon>
        <taxon>Americhelydia</taxon>
        <taxon>Chelonioidea</taxon>
        <taxon>Cheloniidae</taxon>
        <taxon>Chelonia</taxon>
    </lineage>
</organism>
<dbReference type="STRING" id="8469.M7AVT7"/>
<dbReference type="AlphaFoldDB" id="M7AVT7"/>